<evidence type="ECO:0000313" key="2">
    <source>
        <dbReference type="Proteomes" id="UP000196074"/>
    </source>
</evidence>
<comment type="caution">
    <text evidence="1">The sequence shown here is derived from an EMBL/GenBank/DDBJ whole genome shotgun (WGS) entry which is preliminary data.</text>
</comment>
<dbReference type="Proteomes" id="UP000196074">
    <property type="component" value="Unassembled WGS sequence"/>
</dbReference>
<dbReference type="RefSeq" id="WP_087214471.1">
    <property type="nucleotide sequence ID" value="NZ_NFLC01000008.1"/>
</dbReference>
<reference evidence="2" key="1">
    <citation type="submission" date="2017-04" db="EMBL/GenBank/DDBJ databases">
        <title>Function of individual gut microbiota members based on whole genome sequencing of pure cultures obtained from chicken caecum.</title>
        <authorList>
            <person name="Medvecky M."/>
            <person name="Cejkova D."/>
            <person name="Polansky O."/>
            <person name="Karasova D."/>
            <person name="Kubasova T."/>
            <person name="Cizek A."/>
            <person name="Rychlik I."/>
        </authorList>
    </citation>
    <scope>NUCLEOTIDE SEQUENCE [LARGE SCALE GENOMIC DNA]</scope>
    <source>
        <strain evidence="2">An144</strain>
    </source>
</reference>
<evidence type="ECO:0000313" key="1">
    <source>
        <dbReference type="EMBL" id="OUQ10686.1"/>
    </source>
</evidence>
<dbReference type="EMBL" id="NFLC01000008">
    <property type="protein sequence ID" value="OUQ10686.1"/>
    <property type="molecule type" value="Genomic_DNA"/>
</dbReference>
<accession>A0A1Y4QZD1</accession>
<gene>
    <name evidence="1" type="ORF">B5E88_05280</name>
</gene>
<dbReference type="AlphaFoldDB" id="A0A1Y4QZD1"/>
<name>A0A1Y4QZD1_9ENTE</name>
<organism evidence="1 2">
    <name type="scientific">Enterococcus cecorum</name>
    <dbReference type="NCBI Taxonomy" id="44008"/>
    <lineage>
        <taxon>Bacteria</taxon>
        <taxon>Bacillati</taxon>
        <taxon>Bacillota</taxon>
        <taxon>Bacilli</taxon>
        <taxon>Lactobacillales</taxon>
        <taxon>Enterococcaceae</taxon>
        <taxon>Enterococcus</taxon>
    </lineage>
</organism>
<sequence>MTDNHWQRNFSFDKQEVYKQKDNLSKMSYNKAAPKMKGCVYIMRPNNIVPLKQSTFVPTEEMANLLQVGTELLLYQAIRNETYHPFLFLVDTLPKEKQKELLSCRRQAVTYLAHLFIEHLRQSNLLENYWQENQHIFKSLVESDWSDDHG</sequence>
<proteinExistence type="predicted"/>
<protein>
    <submittedName>
        <fullName evidence="1">Uncharacterized protein</fullName>
    </submittedName>
</protein>